<gene>
    <name evidence="1" type="ORF">JCGZ_10800</name>
</gene>
<name>A0A067KH22_JATCU</name>
<accession>A0A067KH22</accession>
<keyword evidence="2" id="KW-1185">Reference proteome</keyword>
<evidence type="ECO:0000313" key="2">
    <source>
        <dbReference type="Proteomes" id="UP000027138"/>
    </source>
</evidence>
<sequence length="139" mass="15937">MGILENKSGFVTLDLKDHKRVDTPKTKAREVGPFTVSQPISTKDARIIQYVFDPTLDSINDFATLSLVKLLDGMIYAFIGTEHAKSFIRSHQFLERNSGNLVDYEKWCSDEERLVLALSMIKSKSNMRMMNLEVEVEEY</sequence>
<dbReference type="Proteomes" id="UP000027138">
    <property type="component" value="Unassembled WGS sequence"/>
</dbReference>
<dbReference type="AlphaFoldDB" id="A0A067KH22"/>
<protein>
    <submittedName>
        <fullName evidence="1">Uncharacterized protein</fullName>
    </submittedName>
</protein>
<dbReference type="OrthoDB" id="2288540at2759"/>
<proteinExistence type="predicted"/>
<evidence type="ECO:0000313" key="1">
    <source>
        <dbReference type="EMBL" id="KDP35417.1"/>
    </source>
</evidence>
<dbReference type="EMBL" id="KK914487">
    <property type="protein sequence ID" value="KDP35417.1"/>
    <property type="molecule type" value="Genomic_DNA"/>
</dbReference>
<organism evidence="1 2">
    <name type="scientific">Jatropha curcas</name>
    <name type="common">Barbados nut</name>
    <dbReference type="NCBI Taxonomy" id="180498"/>
    <lineage>
        <taxon>Eukaryota</taxon>
        <taxon>Viridiplantae</taxon>
        <taxon>Streptophyta</taxon>
        <taxon>Embryophyta</taxon>
        <taxon>Tracheophyta</taxon>
        <taxon>Spermatophyta</taxon>
        <taxon>Magnoliopsida</taxon>
        <taxon>eudicotyledons</taxon>
        <taxon>Gunneridae</taxon>
        <taxon>Pentapetalae</taxon>
        <taxon>rosids</taxon>
        <taxon>fabids</taxon>
        <taxon>Malpighiales</taxon>
        <taxon>Euphorbiaceae</taxon>
        <taxon>Crotonoideae</taxon>
        <taxon>Jatropheae</taxon>
        <taxon>Jatropha</taxon>
    </lineage>
</organism>
<reference evidence="1 2" key="1">
    <citation type="journal article" date="2014" name="PLoS ONE">
        <title>Global Analysis of Gene Expression Profiles in Physic Nut (Jatropha curcas L.) Seedlings Exposed to Salt Stress.</title>
        <authorList>
            <person name="Zhang L."/>
            <person name="Zhang C."/>
            <person name="Wu P."/>
            <person name="Chen Y."/>
            <person name="Li M."/>
            <person name="Jiang H."/>
            <person name="Wu G."/>
        </authorList>
    </citation>
    <scope>NUCLEOTIDE SEQUENCE [LARGE SCALE GENOMIC DNA]</scope>
    <source>
        <strain evidence="2">cv. GZQX0401</strain>
        <tissue evidence="1">Young leaves</tissue>
    </source>
</reference>